<dbReference type="PROSITE" id="PS50092">
    <property type="entry name" value="TSP1"/>
    <property type="match status" value="3"/>
</dbReference>
<keyword evidence="2" id="KW-0964">Secreted</keyword>
<gene>
    <name evidence="6" type="ORF">CGI_10026845</name>
</gene>
<keyword evidence="5" id="KW-1015">Disulfide bond</keyword>
<dbReference type="Pfam" id="PF00090">
    <property type="entry name" value="TSP_1"/>
    <property type="match status" value="3"/>
</dbReference>
<comment type="subcellular location">
    <subcellularLocation>
        <location evidence="1">Secreted</location>
    </subcellularLocation>
</comment>
<evidence type="ECO:0000256" key="2">
    <source>
        <dbReference type="ARBA" id="ARBA00022525"/>
    </source>
</evidence>
<keyword evidence="4" id="KW-0677">Repeat</keyword>
<organism evidence="6">
    <name type="scientific">Magallana gigas</name>
    <name type="common">Pacific oyster</name>
    <name type="synonym">Crassostrea gigas</name>
    <dbReference type="NCBI Taxonomy" id="29159"/>
    <lineage>
        <taxon>Eukaryota</taxon>
        <taxon>Metazoa</taxon>
        <taxon>Spiralia</taxon>
        <taxon>Lophotrochozoa</taxon>
        <taxon>Mollusca</taxon>
        <taxon>Bivalvia</taxon>
        <taxon>Autobranchia</taxon>
        <taxon>Pteriomorphia</taxon>
        <taxon>Ostreida</taxon>
        <taxon>Ostreoidea</taxon>
        <taxon>Ostreidae</taxon>
        <taxon>Magallana</taxon>
    </lineage>
</organism>
<dbReference type="InterPro" id="IPR052065">
    <property type="entry name" value="Compl_asym_regulator"/>
</dbReference>
<keyword evidence="3" id="KW-0732">Signal</keyword>
<dbReference type="FunFam" id="2.20.100.10:FF:000007">
    <property type="entry name" value="Thrombospondin 1"/>
    <property type="match status" value="1"/>
</dbReference>
<dbReference type="Gene3D" id="2.20.100.10">
    <property type="entry name" value="Thrombospondin type-1 (TSP1) repeat"/>
    <property type="match status" value="3"/>
</dbReference>
<dbReference type="PANTHER" id="PTHR22906:SF43">
    <property type="entry name" value="PROPERDIN"/>
    <property type="match status" value="1"/>
</dbReference>
<protein>
    <submittedName>
        <fullName evidence="6">Hemicentin-1</fullName>
    </submittedName>
</protein>
<sequence length="291" mass="32164">MLKRKSDSIIDLWSTWHGSSHCSVSCGGGFRTRSRSCHHHHSCEGSLTRTESCNTQPCPVDGGWSSWQSTAQCSVTCGGGVIKRTRTCNYPPPANGGYQCQGKSLKSEHCNTNPCPVNGEWSSWQNPSQCTVTCGGGLRVRTRSCTNPTPANGGQQCVGLFFGSESCNTHPCPGATLRQNTTKNNNNHQTYNNYFATANNYHNFPVSTNYHNNFATTNHNHPTTTNKNHYCDTTYVFYLHKAATNNNKVDTNDNQKKSNPTNITHIKTYNLCLNVSHSEGDLDSVNEDKRM</sequence>
<accession>K1RKA6</accession>
<dbReference type="FunFam" id="2.20.100.10:FF:000001">
    <property type="entry name" value="semaphorin-5A isoform X1"/>
    <property type="match status" value="1"/>
</dbReference>
<dbReference type="SMART" id="SM00209">
    <property type="entry name" value="TSP1"/>
    <property type="match status" value="3"/>
</dbReference>
<dbReference type="InterPro" id="IPR036383">
    <property type="entry name" value="TSP1_rpt_sf"/>
</dbReference>
<dbReference type="AlphaFoldDB" id="K1RKA6"/>
<dbReference type="PANTHER" id="PTHR22906">
    <property type="entry name" value="PROPERDIN"/>
    <property type="match status" value="1"/>
</dbReference>
<evidence type="ECO:0000256" key="1">
    <source>
        <dbReference type="ARBA" id="ARBA00004613"/>
    </source>
</evidence>
<dbReference type="InterPro" id="IPR000884">
    <property type="entry name" value="TSP1_rpt"/>
</dbReference>
<evidence type="ECO:0000256" key="5">
    <source>
        <dbReference type="ARBA" id="ARBA00023157"/>
    </source>
</evidence>
<evidence type="ECO:0000313" key="6">
    <source>
        <dbReference type="EMBL" id="EKC34706.1"/>
    </source>
</evidence>
<dbReference type="SUPFAM" id="SSF82895">
    <property type="entry name" value="TSP-1 type 1 repeat"/>
    <property type="match status" value="3"/>
</dbReference>
<dbReference type="InParanoid" id="K1RKA6"/>
<evidence type="ECO:0000256" key="3">
    <source>
        <dbReference type="ARBA" id="ARBA00022729"/>
    </source>
</evidence>
<dbReference type="HOGENOM" id="CLU_957286_0_0_1"/>
<evidence type="ECO:0000256" key="4">
    <source>
        <dbReference type="ARBA" id="ARBA00022737"/>
    </source>
</evidence>
<name>K1RKA6_MAGGI</name>
<proteinExistence type="predicted"/>
<reference evidence="6" key="1">
    <citation type="journal article" date="2012" name="Nature">
        <title>The oyster genome reveals stress adaptation and complexity of shell formation.</title>
        <authorList>
            <person name="Zhang G."/>
            <person name="Fang X."/>
            <person name="Guo X."/>
            <person name="Li L."/>
            <person name="Luo R."/>
            <person name="Xu F."/>
            <person name="Yang P."/>
            <person name="Zhang L."/>
            <person name="Wang X."/>
            <person name="Qi H."/>
            <person name="Xiong Z."/>
            <person name="Que H."/>
            <person name="Xie Y."/>
            <person name="Holland P.W."/>
            <person name="Paps J."/>
            <person name="Zhu Y."/>
            <person name="Wu F."/>
            <person name="Chen Y."/>
            <person name="Wang J."/>
            <person name="Peng C."/>
            <person name="Meng J."/>
            <person name="Yang L."/>
            <person name="Liu J."/>
            <person name="Wen B."/>
            <person name="Zhang N."/>
            <person name="Huang Z."/>
            <person name="Zhu Q."/>
            <person name="Feng Y."/>
            <person name="Mount A."/>
            <person name="Hedgecock D."/>
            <person name="Xu Z."/>
            <person name="Liu Y."/>
            <person name="Domazet-Loso T."/>
            <person name="Du Y."/>
            <person name="Sun X."/>
            <person name="Zhang S."/>
            <person name="Liu B."/>
            <person name="Cheng P."/>
            <person name="Jiang X."/>
            <person name="Li J."/>
            <person name="Fan D."/>
            <person name="Wang W."/>
            <person name="Fu W."/>
            <person name="Wang T."/>
            <person name="Wang B."/>
            <person name="Zhang J."/>
            <person name="Peng Z."/>
            <person name="Li Y."/>
            <person name="Li N."/>
            <person name="Wang J."/>
            <person name="Chen M."/>
            <person name="He Y."/>
            <person name="Tan F."/>
            <person name="Song X."/>
            <person name="Zheng Q."/>
            <person name="Huang R."/>
            <person name="Yang H."/>
            <person name="Du X."/>
            <person name="Chen L."/>
            <person name="Yang M."/>
            <person name="Gaffney P.M."/>
            <person name="Wang S."/>
            <person name="Luo L."/>
            <person name="She Z."/>
            <person name="Ming Y."/>
            <person name="Huang W."/>
            <person name="Zhang S."/>
            <person name="Huang B."/>
            <person name="Zhang Y."/>
            <person name="Qu T."/>
            <person name="Ni P."/>
            <person name="Miao G."/>
            <person name="Wang J."/>
            <person name="Wang Q."/>
            <person name="Steinberg C.E."/>
            <person name="Wang H."/>
            <person name="Li N."/>
            <person name="Qian L."/>
            <person name="Zhang G."/>
            <person name="Li Y."/>
            <person name="Yang H."/>
            <person name="Liu X."/>
            <person name="Wang J."/>
            <person name="Yin Y."/>
            <person name="Wang J."/>
        </authorList>
    </citation>
    <scope>NUCLEOTIDE SEQUENCE [LARGE SCALE GENOMIC DNA]</scope>
    <source>
        <strain evidence="6">05x7-T-G4-1.051#20</strain>
    </source>
</reference>
<dbReference type="EMBL" id="JH817038">
    <property type="protein sequence ID" value="EKC34706.1"/>
    <property type="molecule type" value="Genomic_DNA"/>
</dbReference>